<sequence length="90" mass="9142">MTTTDEGTVNSQILDAAVSTVALTTGQAASQALAMLDVVLLETLGMAMHNAVHRQQSAGMVSAAAVTAACAKMLQTPFPIDAASAQPVKQ</sequence>
<organism evidence="1 2">
    <name type="scientific">Pelomonas cellulosilytica</name>
    <dbReference type="NCBI Taxonomy" id="2906762"/>
    <lineage>
        <taxon>Bacteria</taxon>
        <taxon>Pseudomonadati</taxon>
        <taxon>Pseudomonadota</taxon>
        <taxon>Betaproteobacteria</taxon>
        <taxon>Burkholderiales</taxon>
        <taxon>Sphaerotilaceae</taxon>
        <taxon>Roseateles</taxon>
    </lineage>
</organism>
<keyword evidence="2" id="KW-1185">Reference proteome</keyword>
<comment type="caution">
    <text evidence="1">The sequence shown here is derived from an EMBL/GenBank/DDBJ whole genome shotgun (WGS) entry which is preliminary data.</text>
</comment>
<evidence type="ECO:0000313" key="2">
    <source>
        <dbReference type="Proteomes" id="UP001200741"/>
    </source>
</evidence>
<dbReference type="RefSeq" id="WP_233371590.1">
    <property type="nucleotide sequence ID" value="NZ_JAJTWU010000003.1"/>
</dbReference>
<dbReference type="Proteomes" id="UP001200741">
    <property type="component" value="Unassembled WGS sequence"/>
</dbReference>
<reference evidence="1 2" key="1">
    <citation type="submission" date="2021-12" db="EMBL/GenBank/DDBJ databases">
        <title>Genome seq of P8.</title>
        <authorList>
            <person name="Seo T."/>
        </authorList>
    </citation>
    <scope>NUCLEOTIDE SEQUENCE [LARGE SCALE GENOMIC DNA]</scope>
    <source>
        <strain evidence="1 2">P8</strain>
    </source>
</reference>
<gene>
    <name evidence="1" type="ORF">LXT13_09065</name>
</gene>
<proteinExistence type="predicted"/>
<protein>
    <submittedName>
        <fullName evidence="1">RebB family R body protein</fullName>
    </submittedName>
</protein>
<dbReference type="Pfam" id="PF11747">
    <property type="entry name" value="RebB"/>
    <property type="match status" value="1"/>
</dbReference>
<dbReference type="EMBL" id="JAJTWU010000003">
    <property type="protein sequence ID" value="MCE4554587.1"/>
    <property type="molecule type" value="Genomic_DNA"/>
</dbReference>
<name>A0ABS8XSB1_9BURK</name>
<evidence type="ECO:0000313" key="1">
    <source>
        <dbReference type="EMBL" id="MCE4554587.1"/>
    </source>
</evidence>
<accession>A0ABS8XSB1</accession>
<dbReference type="InterPro" id="IPR021070">
    <property type="entry name" value="Killing_trait_RebB"/>
</dbReference>